<dbReference type="Pfam" id="PF07721">
    <property type="entry name" value="TPR_4"/>
    <property type="match status" value="2"/>
</dbReference>
<protein>
    <submittedName>
        <fullName evidence="1">Tetratricopeptide (TPR) repeat protein</fullName>
    </submittedName>
</protein>
<dbReference type="InterPro" id="IPR011717">
    <property type="entry name" value="TPR-4"/>
</dbReference>
<dbReference type="EMBL" id="JACBYQ010000001">
    <property type="protein sequence ID" value="NYE95328.1"/>
    <property type="molecule type" value="Genomic_DNA"/>
</dbReference>
<evidence type="ECO:0000313" key="2">
    <source>
        <dbReference type="Proteomes" id="UP000521748"/>
    </source>
</evidence>
<accession>A0A7Y9S6C3</accession>
<proteinExistence type="predicted"/>
<comment type="caution">
    <text evidence="1">The sequence shown here is derived from an EMBL/GenBank/DDBJ whole genome shotgun (WGS) entry which is preliminary data.</text>
</comment>
<dbReference type="RefSeq" id="WP_179388975.1">
    <property type="nucleotide sequence ID" value="NZ_JACBYQ010000001.1"/>
</dbReference>
<gene>
    <name evidence="1" type="ORF">FHU41_001549</name>
</gene>
<keyword evidence="2" id="KW-1185">Reference proteome</keyword>
<dbReference type="InterPro" id="IPR011990">
    <property type="entry name" value="TPR-like_helical_dom_sf"/>
</dbReference>
<dbReference type="AlphaFoldDB" id="A0A7Y9S6C3"/>
<dbReference type="Proteomes" id="UP000521748">
    <property type="component" value="Unassembled WGS sequence"/>
</dbReference>
<evidence type="ECO:0000313" key="1">
    <source>
        <dbReference type="EMBL" id="NYE95328.1"/>
    </source>
</evidence>
<organism evidence="1 2">
    <name type="scientific">Psychromicrobium silvestre</name>
    <dbReference type="NCBI Taxonomy" id="1645614"/>
    <lineage>
        <taxon>Bacteria</taxon>
        <taxon>Bacillati</taxon>
        <taxon>Actinomycetota</taxon>
        <taxon>Actinomycetes</taxon>
        <taxon>Micrococcales</taxon>
        <taxon>Micrococcaceae</taxon>
        <taxon>Psychromicrobium</taxon>
    </lineage>
</organism>
<dbReference type="GO" id="GO:0042802">
    <property type="term" value="F:identical protein binding"/>
    <property type="evidence" value="ECO:0007669"/>
    <property type="project" value="InterPro"/>
</dbReference>
<dbReference type="SUPFAM" id="SSF48452">
    <property type="entry name" value="TPR-like"/>
    <property type="match status" value="1"/>
</dbReference>
<sequence length="215" mass="23843">MINQTVLDELWNFDNPELSAERFGQAIENVAQQTDQDEFKTQLARALGLQGEFEKAEEILSSIGLSTAAPVVRTRVALERGRLANSSGRSAEAPPHFTSAAELAESVELAEQENLEFLRIDALHMLAIVDHEHAESWARQGLLLAENSHDPRTQRWAVSLHNNLGWTYFDAGELARALPEFEAALHWAQKAGTEAQRTFAQQAIEECQEAIAAQA</sequence>
<dbReference type="Gene3D" id="1.25.40.10">
    <property type="entry name" value="Tetratricopeptide repeat domain"/>
    <property type="match status" value="1"/>
</dbReference>
<name>A0A7Y9S6C3_9MICC</name>
<reference evidence="1 2" key="1">
    <citation type="submission" date="2020-07" db="EMBL/GenBank/DDBJ databases">
        <title>Sequencing the genomes of 1000 actinobacteria strains.</title>
        <authorList>
            <person name="Klenk H.-P."/>
        </authorList>
    </citation>
    <scope>NUCLEOTIDE SEQUENCE [LARGE SCALE GENOMIC DNA]</scope>
    <source>
        <strain evidence="1 2">DSM 102047</strain>
    </source>
</reference>